<dbReference type="RefSeq" id="WP_213240493.1">
    <property type="nucleotide sequence ID" value="NZ_CP060791.1"/>
</dbReference>
<dbReference type="GeneID" id="301704745"/>
<evidence type="ECO:0000256" key="11">
    <source>
        <dbReference type="SAM" id="SignalP"/>
    </source>
</evidence>
<keyword evidence="4" id="KW-1134">Transmembrane beta strand</keyword>
<dbReference type="SMART" id="SM00869">
    <property type="entry name" value="Autotransporter"/>
    <property type="match status" value="1"/>
</dbReference>
<dbReference type="InterPro" id="IPR011427">
    <property type="entry name" value="Polymorphic_membr_middle"/>
</dbReference>
<keyword evidence="10" id="KW-0998">Cell outer membrane</keyword>
<dbReference type="Pfam" id="PF02415">
    <property type="entry name" value="Chlam_PMP"/>
    <property type="match status" value="5"/>
</dbReference>
<dbReference type="NCBIfam" id="TIGR01376">
    <property type="entry name" value="POMP_repeat"/>
    <property type="match status" value="4"/>
</dbReference>
<organism evidence="13 14">
    <name type="scientific">Chlamydia crocodili</name>
    <dbReference type="NCBI Taxonomy" id="2766982"/>
    <lineage>
        <taxon>Bacteria</taxon>
        <taxon>Pseudomonadati</taxon>
        <taxon>Chlamydiota</taxon>
        <taxon>Chlamydiia</taxon>
        <taxon>Chlamydiales</taxon>
        <taxon>Chlamydiaceae</taxon>
        <taxon>Chlamydia/Chlamydophila group</taxon>
        <taxon>Chlamydia</taxon>
    </lineage>
</organism>
<reference evidence="13 14" key="1">
    <citation type="submission" date="2020-08" db="EMBL/GenBank/DDBJ databases">
        <title>Isolation and characterization of novel Chlamydia from Siamese crocodiles (Crocodylus siamensis).</title>
        <authorList>
            <person name="Sariya L."/>
        </authorList>
    </citation>
    <scope>NUCLEOTIDE SEQUENCE [LARGE SCALE GENOMIC DNA]</scope>
    <source>
        <strain evidence="13 14">No. 12</strain>
    </source>
</reference>
<feature type="domain" description="Autotransporter" evidence="12">
    <location>
        <begin position="630"/>
        <end position="926"/>
    </location>
</feature>
<sequence>MRPSLYKILISSTLTIPLSFHFSQLHAEVALTQESILDANGAFSPQSTSTAGGTTYNVESDISIVDAGQTAALASAAFVQTAADLTFKGNGHSLSIENVNSGANPGGINVSTADKVLTLTDFSKLSFTKCPEATVNTGKGAVKSGGALNLANNTSVLFDQNQSAEDGGAISCKAFSLTGSSKEISFTTNTTAKKGGAIAATGVTNISDNQGKIVFSGNTAVNSGGAVYAEGNTTIAENSSVVFNNNAVTGTTDGCGGAIHCSKTGSTPTLTIRDNKVLIFKENTSAAKGGAIYADKLYLTSGGPTLFANNKATNASPKGGAIGIAANGECSITAEHGDITFENNLTSTANNATIKRNAINIEGNGKFINLRAASGKTITFYDPVVVEGTAADLLTLNKAEGDKVYNGRIIFSGEKHTQEEAAVADNLKTIFTQPITLAAGELILRNGVEVEAKTVSQTAGSRILMDTGTKLSAKTEDVTLTNLAINPNSLDGKKLAVVVADANAKNVTLSGAIGVIDPTGKFYEDHKLNEALSLQGIQLSAKGAVTTTNVPSTTVGTPERHYGYQGNWSVAWVKDTTSNPKTQTAVFKWNKTGYIPNPERRAPLVLNSLWGSFMDVRSIQDVMERSVDSILETRRGLWVSGVGNFFHRDQSAANRKFRHISSGYVLGATTNTSKEDTLSVAFCQLFGKDKDYLVAKNAANIYAGSIYYQHVSKFDDLTRLFNGPNTCCSGFSKEIPIFLDAQITYCHSGNNMTTTYTDYPEVKGSWGNDTVGVALSTSVPIPIFSSSFFDSYAPFAKLQVVYAHQEDFKEPTSEGRVFESSDLLNISVPIGIKFEKLVYGERTAYDLTFVYVPDVYRHNPSCITGLAINDVTWLTTATNLARQAFIVRAGNHIALTSGFEMFSQFGFELRSSSRNYNVDLGAKVSF</sequence>
<evidence type="ECO:0000256" key="6">
    <source>
        <dbReference type="ARBA" id="ARBA00022525"/>
    </source>
</evidence>
<dbReference type="InterPro" id="IPR036709">
    <property type="entry name" value="Autotransporte_beta_dom_sf"/>
</dbReference>
<dbReference type="InterPro" id="IPR005546">
    <property type="entry name" value="Autotransporte_beta"/>
</dbReference>
<evidence type="ECO:0000256" key="4">
    <source>
        <dbReference type="ARBA" id="ARBA00022452"/>
    </source>
</evidence>
<evidence type="ECO:0000256" key="1">
    <source>
        <dbReference type="ARBA" id="ARBA00004191"/>
    </source>
</evidence>
<evidence type="ECO:0000256" key="8">
    <source>
        <dbReference type="ARBA" id="ARBA00022729"/>
    </source>
</evidence>
<keyword evidence="14" id="KW-1185">Reference proteome</keyword>
<dbReference type="Proteomes" id="UP000680625">
    <property type="component" value="Chromosome"/>
</dbReference>
<evidence type="ECO:0000313" key="13">
    <source>
        <dbReference type="EMBL" id="QVE48836.1"/>
    </source>
</evidence>
<dbReference type="Pfam" id="PF07548">
    <property type="entry name" value="ChlamPMP_M"/>
    <property type="match status" value="1"/>
</dbReference>
<evidence type="ECO:0000256" key="2">
    <source>
        <dbReference type="ARBA" id="ARBA00004416"/>
    </source>
</evidence>
<feature type="chain" id="PRO_5045502183" evidence="11">
    <location>
        <begin position="28"/>
        <end position="926"/>
    </location>
</feature>
<evidence type="ECO:0000259" key="12">
    <source>
        <dbReference type="PROSITE" id="PS51208"/>
    </source>
</evidence>
<keyword evidence="5" id="KW-0134">Cell wall</keyword>
<dbReference type="SUPFAM" id="SSF103515">
    <property type="entry name" value="Autotransporter"/>
    <property type="match status" value="1"/>
</dbReference>
<dbReference type="Pfam" id="PF03797">
    <property type="entry name" value="Autotransporter"/>
    <property type="match status" value="1"/>
</dbReference>
<evidence type="ECO:0000256" key="10">
    <source>
        <dbReference type="ARBA" id="ARBA00023237"/>
    </source>
</evidence>
<dbReference type="EMBL" id="CP060791">
    <property type="protein sequence ID" value="QVE48836.1"/>
    <property type="molecule type" value="Genomic_DNA"/>
</dbReference>
<feature type="signal peptide" evidence="11">
    <location>
        <begin position="1"/>
        <end position="27"/>
    </location>
</feature>
<proteinExistence type="inferred from homology"/>
<keyword evidence="6" id="KW-0964">Secreted</keyword>
<keyword evidence="7" id="KW-0812">Transmembrane</keyword>
<accession>A0ABX8CFT8</accession>
<keyword evidence="8 11" id="KW-0732">Signal</keyword>
<evidence type="ECO:0000256" key="3">
    <source>
        <dbReference type="ARBA" id="ARBA00007542"/>
    </source>
</evidence>
<evidence type="ECO:0000256" key="5">
    <source>
        <dbReference type="ARBA" id="ARBA00022512"/>
    </source>
</evidence>
<evidence type="ECO:0000256" key="7">
    <source>
        <dbReference type="ARBA" id="ARBA00022692"/>
    </source>
</evidence>
<dbReference type="PROSITE" id="PS51208">
    <property type="entry name" value="AUTOTRANSPORTER"/>
    <property type="match status" value="1"/>
</dbReference>
<comment type="similarity">
    <text evidence="3">Belongs to the PMP outer membrane protein family.</text>
</comment>
<comment type="subcellular location">
    <subcellularLocation>
        <location evidence="2">Cell outer membrane</location>
        <topology evidence="2">Peripheral membrane protein</topology>
        <orientation evidence="2">Extracellular side</orientation>
    </subcellularLocation>
    <subcellularLocation>
        <location evidence="1">Secreted</location>
        <location evidence="1">Cell wall</location>
    </subcellularLocation>
</comment>
<dbReference type="Gene3D" id="2.40.128.130">
    <property type="entry name" value="Autotransporter beta-domain"/>
    <property type="match status" value="1"/>
</dbReference>
<name>A0ABX8CFT8_9CHLA</name>
<evidence type="ECO:0000256" key="9">
    <source>
        <dbReference type="ARBA" id="ARBA00023136"/>
    </source>
</evidence>
<keyword evidence="9" id="KW-0472">Membrane</keyword>
<evidence type="ECO:0000313" key="14">
    <source>
        <dbReference type="Proteomes" id="UP000680625"/>
    </source>
</evidence>
<dbReference type="InterPro" id="IPR003368">
    <property type="entry name" value="POMP_repeat"/>
</dbReference>
<protein>
    <submittedName>
        <fullName evidence="13">Autotransporter domain-containing protein</fullName>
    </submittedName>
</protein>
<gene>
    <name evidence="13" type="ORF">H9Q19_03910</name>
</gene>